<dbReference type="PANTHER" id="PTHR12126:SF16">
    <property type="entry name" value="MIOREX COMPLEX COMPONENT 2"/>
    <property type="match status" value="1"/>
</dbReference>
<dbReference type="InterPro" id="IPR051207">
    <property type="entry name" value="ComplexI_NDUFA9_subunit"/>
</dbReference>
<evidence type="ECO:0000313" key="3">
    <source>
        <dbReference type="Proteomes" id="UP001205105"/>
    </source>
</evidence>
<reference evidence="2" key="1">
    <citation type="submission" date="2020-11" db="EMBL/GenBank/DDBJ databases">
        <title>Chlorella ohadii genome sequencing and assembly.</title>
        <authorList>
            <person name="Murik O."/>
            <person name="Treves H."/>
            <person name="Kedem I."/>
            <person name="Shotland Y."/>
            <person name="Kaplan A."/>
        </authorList>
    </citation>
    <scope>NUCLEOTIDE SEQUENCE</scope>
    <source>
        <strain evidence="2">1</strain>
    </source>
</reference>
<dbReference type="InterPro" id="IPR036291">
    <property type="entry name" value="NAD(P)-bd_dom_sf"/>
</dbReference>
<dbReference type="GO" id="GO:0005739">
    <property type="term" value="C:mitochondrion"/>
    <property type="evidence" value="ECO:0007669"/>
    <property type="project" value="TreeGrafter"/>
</dbReference>
<keyword evidence="3" id="KW-1185">Reference proteome</keyword>
<name>A0AAD5H6P6_9CHLO</name>
<proteinExistence type="predicted"/>
<feature type="domain" description="NAD(P)-binding" evidence="1">
    <location>
        <begin position="120"/>
        <end position="257"/>
    </location>
</feature>
<comment type="caution">
    <text evidence="2">The sequence shown here is derived from an EMBL/GenBank/DDBJ whole genome shotgun (WGS) entry which is preliminary data.</text>
</comment>
<evidence type="ECO:0000313" key="2">
    <source>
        <dbReference type="EMBL" id="KAI7842853.1"/>
    </source>
</evidence>
<dbReference type="Proteomes" id="UP001205105">
    <property type="component" value="Unassembled WGS sequence"/>
</dbReference>
<organism evidence="2 3">
    <name type="scientific">Chlorella ohadii</name>
    <dbReference type="NCBI Taxonomy" id="2649997"/>
    <lineage>
        <taxon>Eukaryota</taxon>
        <taxon>Viridiplantae</taxon>
        <taxon>Chlorophyta</taxon>
        <taxon>core chlorophytes</taxon>
        <taxon>Trebouxiophyceae</taxon>
        <taxon>Chlorellales</taxon>
        <taxon>Chlorellaceae</taxon>
        <taxon>Chlorella clade</taxon>
        <taxon>Chlorella</taxon>
    </lineage>
</organism>
<sequence>MLALGSALGRCFAVEAAGALPVISVVLRSDLPWRRAFSAGSTPGGKQDTDAAEGAGAAAGAAPADAAEAAGVAAAGAAMAGASAESAARAGAAAEAAGSATSAEDLSDYHALLPKLVVFGGNGYVGSRVCQQGLAMGCGVVSVNRSGRPRNLRGDWLDQVEWVQGDALDPQQAWRDVLKGAAGVVSTLGAFGSNEHMYKICGTANMRLVDAVAEAGVPRFAFISVHDYKLPAGWHAQDFLLRGYFQGKRDAERHMEEKLPTGGVALRPHFIYGTRTVGSANLHLGWVGAPLKAALSMLPTKTLANIPIVGAGFVPPVSVDAVAKAAVSAVLDPSVPPGVMDVWQIGRYE</sequence>
<dbReference type="SUPFAM" id="SSF51735">
    <property type="entry name" value="NAD(P)-binding Rossmann-fold domains"/>
    <property type="match status" value="1"/>
</dbReference>
<dbReference type="Gene3D" id="3.40.50.720">
    <property type="entry name" value="NAD(P)-binding Rossmann-like Domain"/>
    <property type="match status" value="1"/>
</dbReference>
<dbReference type="Pfam" id="PF13460">
    <property type="entry name" value="NAD_binding_10"/>
    <property type="match status" value="1"/>
</dbReference>
<dbReference type="EMBL" id="JADXDR010000048">
    <property type="protein sequence ID" value="KAI7842853.1"/>
    <property type="molecule type" value="Genomic_DNA"/>
</dbReference>
<dbReference type="GO" id="GO:0044877">
    <property type="term" value="F:protein-containing complex binding"/>
    <property type="evidence" value="ECO:0007669"/>
    <property type="project" value="TreeGrafter"/>
</dbReference>
<dbReference type="PANTHER" id="PTHR12126">
    <property type="entry name" value="NADH-UBIQUINONE OXIDOREDUCTASE 39 KDA SUBUNIT-RELATED"/>
    <property type="match status" value="1"/>
</dbReference>
<accession>A0AAD5H6P6</accession>
<protein>
    <recommendedName>
        <fullName evidence="1">NAD(P)-binding domain-containing protein</fullName>
    </recommendedName>
</protein>
<dbReference type="AlphaFoldDB" id="A0AAD5H6P6"/>
<evidence type="ECO:0000259" key="1">
    <source>
        <dbReference type="Pfam" id="PF13460"/>
    </source>
</evidence>
<dbReference type="InterPro" id="IPR016040">
    <property type="entry name" value="NAD(P)-bd_dom"/>
</dbReference>
<gene>
    <name evidence="2" type="ORF">COHA_003598</name>
</gene>